<sequence length="367" mass="39614">MTLPRTSPASLSRRGFLGLGAAAAAASTLAACASAPRSASTGGAGNKLQIVMTPFAGADLGVMPREFAKDYMDRHPNVEIKIDDTLNLAKQTAAYQADPKAPLNNLVFSNGGGTAGGKATGMYAKIDYSRIPNTDGLDETFVEKDHVGVVFGADQQGIVYNTEKYPDGFGDWSQLWDPAQLGTLCFFTVPWWAIGMASKLNGGSWEDMDPGFAVWKEHAKNIRTIVSANPQFLNVLSTAEAPLTSHYFGTSNAWKNTGAPIGYRAPEQGVFFDPVGVNINSGSSDDQVEVMHDMINEMLSPTWNQRWVDTSIQIPAVTATQLTDKLQALKPIADRSSQTFVDVDYAVVGKNLAAWTERWNTEIVPNI</sequence>
<gene>
    <name evidence="3" type="ORF">SAMN04488544_2276</name>
</gene>
<dbReference type="EMBL" id="LT629799">
    <property type="protein sequence ID" value="SDU93893.1"/>
    <property type="molecule type" value="Genomic_DNA"/>
</dbReference>
<evidence type="ECO:0000313" key="4">
    <source>
        <dbReference type="Proteomes" id="UP000198825"/>
    </source>
</evidence>
<dbReference type="GO" id="GO:0015888">
    <property type="term" value="P:thiamine transport"/>
    <property type="evidence" value="ECO:0007669"/>
    <property type="project" value="TreeGrafter"/>
</dbReference>
<proteinExistence type="predicted"/>
<dbReference type="OrthoDB" id="9769319at2"/>
<dbReference type="SUPFAM" id="SSF53850">
    <property type="entry name" value="Periplasmic binding protein-like II"/>
    <property type="match status" value="1"/>
</dbReference>
<dbReference type="AlphaFoldDB" id="A0A1H2MKY5"/>
<dbReference type="Pfam" id="PF13416">
    <property type="entry name" value="SBP_bac_8"/>
    <property type="match status" value="1"/>
</dbReference>
<dbReference type="PANTHER" id="PTHR30006">
    <property type="entry name" value="THIAMINE-BINDING PERIPLASMIC PROTEIN-RELATED"/>
    <property type="match status" value="1"/>
</dbReference>
<feature type="signal peptide" evidence="2">
    <location>
        <begin position="1"/>
        <end position="30"/>
    </location>
</feature>
<feature type="chain" id="PRO_5038740707" evidence="2">
    <location>
        <begin position="31"/>
        <end position="367"/>
    </location>
</feature>
<keyword evidence="4" id="KW-1185">Reference proteome</keyword>
<evidence type="ECO:0000256" key="2">
    <source>
        <dbReference type="SAM" id="SignalP"/>
    </source>
</evidence>
<dbReference type="Gene3D" id="3.40.190.10">
    <property type="entry name" value="Periplasmic binding protein-like II"/>
    <property type="match status" value="2"/>
</dbReference>
<dbReference type="RefSeq" id="WP_091074510.1">
    <property type="nucleotide sequence ID" value="NZ_LT629799.1"/>
</dbReference>
<reference evidence="4" key="1">
    <citation type="submission" date="2016-10" db="EMBL/GenBank/DDBJ databases">
        <authorList>
            <person name="Varghese N."/>
            <person name="Submissions S."/>
        </authorList>
    </citation>
    <scope>NUCLEOTIDE SEQUENCE [LARGE SCALE GENOMIC DNA]</scope>
    <source>
        <strain evidence="4">DSM 21743</strain>
    </source>
</reference>
<dbReference type="InterPro" id="IPR006311">
    <property type="entry name" value="TAT_signal"/>
</dbReference>
<organism evidence="3 4">
    <name type="scientific">Microlunatus sagamiharensis</name>
    <dbReference type="NCBI Taxonomy" id="546874"/>
    <lineage>
        <taxon>Bacteria</taxon>
        <taxon>Bacillati</taxon>
        <taxon>Actinomycetota</taxon>
        <taxon>Actinomycetes</taxon>
        <taxon>Propionibacteriales</taxon>
        <taxon>Propionibacteriaceae</taxon>
        <taxon>Microlunatus</taxon>
    </lineage>
</organism>
<dbReference type="PROSITE" id="PS51257">
    <property type="entry name" value="PROKAR_LIPOPROTEIN"/>
    <property type="match status" value="1"/>
</dbReference>
<dbReference type="GO" id="GO:0030976">
    <property type="term" value="F:thiamine pyrophosphate binding"/>
    <property type="evidence" value="ECO:0007669"/>
    <property type="project" value="TreeGrafter"/>
</dbReference>
<dbReference type="GO" id="GO:0030975">
    <property type="term" value="F:thiamine binding"/>
    <property type="evidence" value="ECO:0007669"/>
    <property type="project" value="TreeGrafter"/>
</dbReference>
<dbReference type="STRING" id="546874.SAMN04488544_2276"/>
<protein>
    <submittedName>
        <fullName evidence="3">Spermidine/putrescine-binding protein</fullName>
    </submittedName>
</protein>
<keyword evidence="1 2" id="KW-0732">Signal</keyword>
<dbReference type="PROSITE" id="PS51318">
    <property type="entry name" value="TAT"/>
    <property type="match status" value="1"/>
</dbReference>
<evidence type="ECO:0000313" key="3">
    <source>
        <dbReference type="EMBL" id="SDU93893.1"/>
    </source>
</evidence>
<dbReference type="InterPro" id="IPR006059">
    <property type="entry name" value="SBP"/>
</dbReference>
<evidence type="ECO:0000256" key="1">
    <source>
        <dbReference type="ARBA" id="ARBA00022729"/>
    </source>
</evidence>
<name>A0A1H2MKY5_9ACTN</name>
<dbReference type="Proteomes" id="UP000198825">
    <property type="component" value="Chromosome I"/>
</dbReference>
<accession>A0A1H2MKY5</accession>
<dbReference type="PANTHER" id="PTHR30006:SF2">
    <property type="entry name" value="ABC TRANSPORTER SUBSTRATE-BINDING PROTEIN"/>
    <property type="match status" value="1"/>
</dbReference>
<dbReference type="GO" id="GO:0030288">
    <property type="term" value="C:outer membrane-bounded periplasmic space"/>
    <property type="evidence" value="ECO:0007669"/>
    <property type="project" value="TreeGrafter"/>
</dbReference>